<dbReference type="InterPro" id="IPR023424">
    <property type="entry name" value="OadG"/>
</dbReference>
<evidence type="ECO:0000256" key="7">
    <source>
        <dbReference type="ARBA" id="ARBA00022475"/>
    </source>
</evidence>
<evidence type="ECO:0000256" key="16">
    <source>
        <dbReference type="HAMAP-Rule" id="MF_00404"/>
    </source>
</evidence>
<keyword evidence="12 16" id="KW-0406">Ion transport</keyword>
<gene>
    <name evidence="16" type="primary">oadG</name>
    <name evidence="18" type="ORF">CWE24_10240</name>
</gene>
<dbReference type="InterPro" id="IPR005899">
    <property type="entry name" value="Na_pump_deCOase"/>
</dbReference>
<evidence type="ECO:0000256" key="8">
    <source>
        <dbReference type="ARBA" id="ARBA00022692"/>
    </source>
</evidence>
<keyword evidence="19" id="KW-1185">Reference proteome</keyword>
<dbReference type="Pfam" id="PF04277">
    <property type="entry name" value="OAD_gamma"/>
    <property type="match status" value="1"/>
</dbReference>
<sequence>MTGLISEAFAIMVTGMVTVFVFLTILIGAMNVLRIIADKPEADSELGSGAPASSPTAQQLAAITAAVHQHRRSSNPQNNK</sequence>
<evidence type="ECO:0000256" key="2">
    <source>
        <dbReference type="ARBA" id="ARBA00003002"/>
    </source>
</evidence>
<evidence type="ECO:0000256" key="15">
    <source>
        <dbReference type="ARBA" id="ARBA00048176"/>
    </source>
</evidence>
<evidence type="ECO:0000256" key="13">
    <source>
        <dbReference type="ARBA" id="ARBA00023136"/>
    </source>
</evidence>
<dbReference type="GO" id="GO:0036376">
    <property type="term" value="P:sodium ion export across plasma membrane"/>
    <property type="evidence" value="ECO:0007669"/>
    <property type="project" value="InterPro"/>
</dbReference>
<evidence type="ECO:0000256" key="5">
    <source>
        <dbReference type="ARBA" id="ARBA00011869"/>
    </source>
</evidence>
<dbReference type="GO" id="GO:0008948">
    <property type="term" value="F:oxaloacetate decarboxylase activity"/>
    <property type="evidence" value="ECO:0007669"/>
    <property type="project" value="UniProtKB-UniRule"/>
</dbReference>
<comment type="function">
    <text evidence="2 16 17">Catalyzes the decarboxylation of oxaloacetate coupled to Na(+) translocation.</text>
</comment>
<comment type="caution">
    <text evidence="18">The sequence shown here is derived from an EMBL/GenBank/DDBJ whole genome shotgun (WGS) entry which is preliminary data.</text>
</comment>
<dbReference type="STRING" id="519452.SAMN04488139_1872"/>
<protein>
    <recommendedName>
        <fullName evidence="16">Probable oxaloacetate decarboxylase gamma chain</fullName>
        <ecNumber evidence="16">7.2.4.2</ecNumber>
    </recommendedName>
</protein>
<keyword evidence="7 16" id="KW-1003">Cell membrane</keyword>
<evidence type="ECO:0000256" key="12">
    <source>
        <dbReference type="ARBA" id="ARBA00023065"/>
    </source>
</evidence>
<accession>A0A432XEB7</accession>
<evidence type="ECO:0000256" key="4">
    <source>
        <dbReference type="ARBA" id="ARBA00005844"/>
    </source>
</evidence>
<comment type="similarity">
    <text evidence="4 16 17">Belongs to the OadG family.</text>
</comment>
<dbReference type="OrthoDB" id="6238895at2"/>
<dbReference type="GO" id="GO:0015451">
    <property type="term" value="F:decarboxylation-driven active transmembrane transporter activity"/>
    <property type="evidence" value="ECO:0007669"/>
    <property type="project" value="UniProtKB-EC"/>
</dbReference>
<comment type="catalytic activity">
    <reaction evidence="15 16 17">
        <text>oxaloacetate + 2 Na(+)(in) + H(+) = pyruvate + 2 Na(+)(out) + CO2</text>
        <dbReference type="Rhea" id="RHEA:57724"/>
        <dbReference type="ChEBI" id="CHEBI:15361"/>
        <dbReference type="ChEBI" id="CHEBI:15378"/>
        <dbReference type="ChEBI" id="CHEBI:16452"/>
        <dbReference type="ChEBI" id="CHEBI:16526"/>
        <dbReference type="ChEBI" id="CHEBI:29101"/>
        <dbReference type="EC" id="7.2.4.2"/>
    </reaction>
</comment>
<evidence type="ECO:0000313" key="18">
    <source>
        <dbReference type="EMBL" id="RUO47091.1"/>
    </source>
</evidence>
<dbReference type="GO" id="GO:0015081">
    <property type="term" value="F:sodium ion transmembrane transporter activity"/>
    <property type="evidence" value="ECO:0007669"/>
    <property type="project" value="UniProtKB-UniRule"/>
</dbReference>
<keyword evidence="11 16" id="KW-0915">Sodium</keyword>
<dbReference type="NCBIfam" id="TIGR01195">
    <property type="entry name" value="oadG_fam"/>
    <property type="match status" value="1"/>
</dbReference>
<evidence type="ECO:0000313" key="19">
    <source>
        <dbReference type="Proteomes" id="UP000286985"/>
    </source>
</evidence>
<evidence type="ECO:0000256" key="14">
    <source>
        <dbReference type="ARBA" id="ARBA00023201"/>
    </source>
</evidence>
<keyword evidence="9 16" id="KW-1278">Translocase</keyword>
<keyword evidence="6 16" id="KW-0813">Transport</keyword>
<evidence type="ECO:0000256" key="1">
    <source>
        <dbReference type="ARBA" id="ARBA00001959"/>
    </source>
</evidence>
<keyword evidence="10 16" id="KW-1133">Transmembrane helix</keyword>
<proteinExistence type="inferred from homology"/>
<dbReference type="EC" id="7.2.4.2" evidence="16"/>
<name>A0A432XEB7_9GAMM</name>
<keyword evidence="13 16" id="KW-0472">Membrane</keyword>
<keyword evidence="8 16" id="KW-0812">Transmembrane</keyword>
<evidence type="ECO:0000256" key="6">
    <source>
        <dbReference type="ARBA" id="ARBA00022448"/>
    </source>
</evidence>
<dbReference type="RefSeq" id="WP_092840820.1">
    <property type="nucleotide sequence ID" value="NZ_FPCF01000004.1"/>
</dbReference>
<keyword evidence="14 16" id="KW-0739">Sodium transport</keyword>
<comment type="subunit">
    <text evidence="5 16">Heterotrimer of an alpha, a beta and a gamma subunit.</text>
</comment>
<organism evidence="18 19">
    <name type="scientific">Pseudidiomarina donghaiensis</name>
    <dbReference type="NCBI Taxonomy" id="519452"/>
    <lineage>
        <taxon>Bacteria</taxon>
        <taxon>Pseudomonadati</taxon>
        <taxon>Pseudomonadota</taxon>
        <taxon>Gammaproteobacteria</taxon>
        <taxon>Alteromonadales</taxon>
        <taxon>Idiomarinaceae</taxon>
        <taxon>Pseudidiomarina</taxon>
    </lineage>
</organism>
<dbReference type="EMBL" id="PIPU01000005">
    <property type="protein sequence ID" value="RUO47091.1"/>
    <property type="molecule type" value="Genomic_DNA"/>
</dbReference>
<comment type="subcellular location">
    <subcellularLocation>
        <location evidence="3 16 17">Cell membrane</location>
        <topology evidence="3 16 17">Single-pass membrane protein</topology>
    </subcellularLocation>
</comment>
<evidence type="ECO:0000256" key="17">
    <source>
        <dbReference type="RuleBase" id="RU004278"/>
    </source>
</evidence>
<comment type="cofactor">
    <cofactor evidence="1 16 17">
        <name>Na(+)</name>
        <dbReference type="ChEBI" id="CHEBI:29101"/>
    </cofactor>
</comment>
<feature type="transmembrane region" description="Helical" evidence="16 17">
    <location>
        <begin position="6"/>
        <end position="29"/>
    </location>
</feature>
<dbReference type="AlphaFoldDB" id="A0A432XEB7"/>
<dbReference type="HAMAP" id="MF_00404">
    <property type="entry name" value="OadG"/>
    <property type="match status" value="1"/>
</dbReference>
<evidence type="ECO:0000256" key="3">
    <source>
        <dbReference type="ARBA" id="ARBA00004162"/>
    </source>
</evidence>
<evidence type="ECO:0000256" key="10">
    <source>
        <dbReference type="ARBA" id="ARBA00022989"/>
    </source>
</evidence>
<evidence type="ECO:0000256" key="9">
    <source>
        <dbReference type="ARBA" id="ARBA00022967"/>
    </source>
</evidence>
<dbReference type="Proteomes" id="UP000286985">
    <property type="component" value="Unassembled WGS sequence"/>
</dbReference>
<dbReference type="GO" id="GO:0005886">
    <property type="term" value="C:plasma membrane"/>
    <property type="evidence" value="ECO:0007669"/>
    <property type="project" value="UniProtKB-SubCell"/>
</dbReference>
<reference evidence="19" key="1">
    <citation type="journal article" date="2018" name="Front. Microbiol.">
        <title>Genome-Based Analysis Reveals the Taxonomy and Diversity of the Family Idiomarinaceae.</title>
        <authorList>
            <person name="Liu Y."/>
            <person name="Lai Q."/>
            <person name="Shao Z."/>
        </authorList>
    </citation>
    <scope>NUCLEOTIDE SEQUENCE [LARGE SCALE GENOMIC DNA]</scope>
    <source>
        <strain evidence="19">908033</strain>
    </source>
</reference>
<evidence type="ECO:0000256" key="11">
    <source>
        <dbReference type="ARBA" id="ARBA00023053"/>
    </source>
</evidence>